<keyword evidence="11" id="KW-1185">Reference proteome</keyword>
<reference evidence="10 11" key="1">
    <citation type="submission" date="2020-07" db="EMBL/GenBank/DDBJ databases">
        <title>Sequencing the genomes of 1000 actinobacteria strains.</title>
        <authorList>
            <person name="Klenk H.-P."/>
        </authorList>
    </citation>
    <scope>NUCLEOTIDE SEQUENCE [LARGE SCALE GENOMIC DNA]</scope>
    <source>
        <strain evidence="10 11">DSM 44121</strain>
    </source>
</reference>
<dbReference type="SUPFAM" id="SSF52540">
    <property type="entry name" value="P-loop containing nucleoside triphosphate hydrolases"/>
    <property type="match status" value="1"/>
</dbReference>
<dbReference type="Proteomes" id="UP000540568">
    <property type="component" value="Unassembled WGS sequence"/>
</dbReference>
<dbReference type="PANTHER" id="PTHR43117:SF4">
    <property type="entry name" value="OSMOPROTECTANT IMPORT ATP-BINDING PROTEIN OSMV"/>
    <property type="match status" value="1"/>
</dbReference>
<dbReference type="InterPro" id="IPR003593">
    <property type="entry name" value="AAA+_ATPase"/>
</dbReference>
<dbReference type="GO" id="GO:0016887">
    <property type="term" value="F:ATP hydrolysis activity"/>
    <property type="evidence" value="ECO:0007669"/>
    <property type="project" value="InterPro"/>
</dbReference>
<dbReference type="SMART" id="SM00382">
    <property type="entry name" value="AAA"/>
    <property type="match status" value="1"/>
</dbReference>
<accession>A0A7W3J536</accession>
<feature type="region of interest" description="Disordered" evidence="7">
    <location>
        <begin position="331"/>
        <end position="372"/>
    </location>
</feature>
<keyword evidence="4 10" id="KW-0067">ATP-binding</keyword>
<evidence type="ECO:0000256" key="5">
    <source>
        <dbReference type="ARBA" id="ARBA00066388"/>
    </source>
</evidence>
<dbReference type="Gene3D" id="3.40.50.300">
    <property type="entry name" value="P-loop containing nucleotide triphosphate hydrolases"/>
    <property type="match status" value="1"/>
</dbReference>
<sequence length="372" mass="38628">MASRTVIELDSVRKSFGSGTVAVEGLSLSVREHEVLALVGPSGCGKSTTLRMVNRLVEPTSGRILLDGEDVTTTDPVALRRRIGYVIQNVGLFPHRTVEANIATVPGLLGWDRRRTRARVAELLDLVGLPAATYAKRYPHELSGGERQRIGVARALATDPPVLLMDEPFGAVDPEFRRHLQTEFQRIQQETGTTVILVTHDIDEAARLGDRIAVLSRGGRLEQVASPLAVLAHPASERVRDFIGDGAASRMLSLARVQSADLDGADRIVQPAPAPVRLGARLTDAFEAVAALPASAMGRVPVVGESGDVVGSLTADGILGALRRAADAAAQEPANGVPGDADGAAGSGGAGATSATGATADADDAAVTDAAS</sequence>
<feature type="domain" description="CBS" evidence="9">
    <location>
        <begin position="269"/>
        <end position="328"/>
    </location>
</feature>
<dbReference type="EC" id="7.6.2.9" evidence="5"/>
<feature type="domain" description="ABC transporter" evidence="8">
    <location>
        <begin position="7"/>
        <end position="243"/>
    </location>
</feature>
<evidence type="ECO:0000256" key="3">
    <source>
        <dbReference type="ARBA" id="ARBA00022741"/>
    </source>
</evidence>
<dbReference type="PROSITE" id="PS51371">
    <property type="entry name" value="CBS"/>
    <property type="match status" value="1"/>
</dbReference>
<evidence type="ECO:0000313" key="11">
    <source>
        <dbReference type="Proteomes" id="UP000540568"/>
    </source>
</evidence>
<dbReference type="EMBL" id="JACGWV010000001">
    <property type="protein sequence ID" value="MBA8806476.1"/>
    <property type="molecule type" value="Genomic_DNA"/>
</dbReference>
<dbReference type="InterPro" id="IPR000644">
    <property type="entry name" value="CBS_dom"/>
</dbReference>
<dbReference type="PANTHER" id="PTHR43117">
    <property type="entry name" value="OSMOPROTECTANT IMPORT ATP-BINDING PROTEIN OSMV"/>
    <property type="match status" value="1"/>
</dbReference>
<dbReference type="Pfam" id="PF00005">
    <property type="entry name" value="ABC_tran"/>
    <property type="match status" value="1"/>
</dbReference>
<keyword evidence="3" id="KW-0547">Nucleotide-binding</keyword>
<dbReference type="PROSITE" id="PS00211">
    <property type="entry name" value="ABC_TRANSPORTER_1"/>
    <property type="match status" value="1"/>
</dbReference>
<dbReference type="GO" id="GO:0015418">
    <property type="term" value="F:ABC-type quaternary ammonium compound transporting activity"/>
    <property type="evidence" value="ECO:0007669"/>
    <property type="project" value="UniProtKB-EC"/>
</dbReference>
<dbReference type="PROSITE" id="PS50893">
    <property type="entry name" value="ABC_TRANSPORTER_2"/>
    <property type="match status" value="1"/>
</dbReference>
<dbReference type="InterPro" id="IPR003439">
    <property type="entry name" value="ABC_transporter-like_ATP-bd"/>
</dbReference>
<evidence type="ECO:0000256" key="1">
    <source>
        <dbReference type="ARBA" id="ARBA00005417"/>
    </source>
</evidence>
<evidence type="ECO:0000259" key="8">
    <source>
        <dbReference type="PROSITE" id="PS50893"/>
    </source>
</evidence>
<comment type="similarity">
    <text evidence="1">Belongs to the ABC transporter superfamily.</text>
</comment>
<evidence type="ECO:0000313" key="10">
    <source>
        <dbReference type="EMBL" id="MBA8806476.1"/>
    </source>
</evidence>
<dbReference type="RefSeq" id="WP_182614196.1">
    <property type="nucleotide sequence ID" value="NZ_BAAATF010000002.1"/>
</dbReference>
<evidence type="ECO:0000256" key="6">
    <source>
        <dbReference type="PROSITE-ProRule" id="PRU00703"/>
    </source>
</evidence>
<gene>
    <name evidence="10" type="ORF">FHX71_000418</name>
</gene>
<evidence type="ECO:0000256" key="7">
    <source>
        <dbReference type="SAM" id="MobiDB-lite"/>
    </source>
</evidence>
<comment type="caution">
    <text evidence="10">The sequence shown here is derived from an EMBL/GenBank/DDBJ whole genome shotgun (WGS) entry which is preliminary data.</text>
</comment>
<dbReference type="GO" id="GO:0005524">
    <property type="term" value="F:ATP binding"/>
    <property type="evidence" value="ECO:0007669"/>
    <property type="project" value="UniProtKB-KW"/>
</dbReference>
<organism evidence="10 11">
    <name type="scientific">Promicromonospora sukumoe</name>
    <dbReference type="NCBI Taxonomy" id="88382"/>
    <lineage>
        <taxon>Bacteria</taxon>
        <taxon>Bacillati</taxon>
        <taxon>Actinomycetota</taxon>
        <taxon>Actinomycetes</taxon>
        <taxon>Micrococcales</taxon>
        <taxon>Promicromonosporaceae</taxon>
        <taxon>Promicromonospora</taxon>
    </lineage>
</organism>
<dbReference type="InterPro" id="IPR027417">
    <property type="entry name" value="P-loop_NTPase"/>
</dbReference>
<dbReference type="AlphaFoldDB" id="A0A7W3J536"/>
<protein>
    <recommendedName>
        <fullName evidence="5">ABC-type quaternary amine transporter</fullName>
        <ecNumber evidence="5">7.6.2.9</ecNumber>
    </recommendedName>
</protein>
<evidence type="ECO:0000256" key="2">
    <source>
        <dbReference type="ARBA" id="ARBA00022448"/>
    </source>
</evidence>
<proteinExistence type="inferred from homology"/>
<keyword evidence="2" id="KW-0813">Transport</keyword>
<name>A0A7W3J536_9MICO</name>
<keyword evidence="6" id="KW-0129">CBS domain</keyword>
<dbReference type="InterPro" id="IPR017871">
    <property type="entry name" value="ABC_transporter-like_CS"/>
</dbReference>
<evidence type="ECO:0000256" key="4">
    <source>
        <dbReference type="ARBA" id="ARBA00022840"/>
    </source>
</evidence>
<evidence type="ECO:0000259" key="9">
    <source>
        <dbReference type="PROSITE" id="PS51371"/>
    </source>
</evidence>
<dbReference type="FunFam" id="3.40.50.300:FF:000425">
    <property type="entry name" value="Probable ABC transporter, ATP-binding subunit"/>
    <property type="match status" value="1"/>
</dbReference>